<dbReference type="Proteomes" id="UP000823388">
    <property type="component" value="Chromosome 3N"/>
</dbReference>
<dbReference type="EMBL" id="CM029042">
    <property type="protein sequence ID" value="KAG2616625.1"/>
    <property type="molecule type" value="Genomic_DNA"/>
</dbReference>
<sequence length="149" mass="16554">MCGSPVLSIHFFSPACSQQPYPFAPVARVFPIHPFLLSQRHLLGEHRREGGRRRFLGRAPARSRGGASWGEHRQGMRSVEGGWKTLAESQTLLRCLSTVPPSSSSSPSSSALFPPPLAPISSSHRRADLTSRRLHPRFPRVFQRDNMSS</sequence>
<keyword evidence="3" id="KW-1185">Reference proteome</keyword>
<protein>
    <submittedName>
        <fullName evidence="2">Uncharacterized protein</fullName>
    </submittedName>
</protein>
<evidence type="ECO:0000313" key="3">
    <source>
        <dbReference type="Proteomes" id="UP000823388"/>
    </source>
</evidence>
<feature type="region of interest" description="Disordered" evidence="1">
    <location>
        <begin position="97"/>
        <end position="149"/>
    </location>
</feature>
<evidence type="ECO:0000256" key="1">
    <source>
        <dbReference type="SAM" id="MobiDB-lite"/>
    </source>
</evidence>
<accession>A0A8T0U4H2</accession>
<comment type="caution">
    <text evidence="2">The sequence shown here is derived from an EMBL/GenBank/DDBJ whole genome shotgun (WGS) entry which is preliminary data.</text>
</comment>
<dbReference type="AlphaFoldDB" id="A0A8T0U4H2"/>
<feature type="region of interest" description="Disordered" evidence="1">
    <location>
        <begin position="55"/>
        <end position="76"/>
    </location>
</feature>
<name>A0A8T0U4H2_PANVG</name>
<evidence type="ECO:0000313" key="2">
    <source>
        <dbReference type="EMBL" id="KAG2616625.1"/>
    </source>
</evidence>
<feature type="compositionally biased region" description="Low complexity" evidence="1">
    <location>
        <begin position="100"/>
        <end position="112"/>
    </location>
</feature>
<gene>
    <name evidence="2" type="ORF">PVAP13_3NG248994</name>
</gene>
<reference evidence="2" key="1">
    <citation type="submission" date="2020-05" db="EMBL/GenBank/DDBJ databases">
        <title>WGS assembly of Panicum virgatum.</title>
        <authorList>
            <person name="Lovell J.T."/>
            <person name="Jenkins J."/>
            <person name="Shu S."/>
            <person name="Juenger T.E."/>
            <person name="Schmutz J."/>
        </authorList>
    </citation>
    <scope>NUCLEOTIDE SEQUENCE</scope>
    <source>
        <strain evidence="2">AP13</strain>
    </source>
</reference>
<proteinExistence type="predicted"/>
<organism evidence="2 3">
    <name type="scientific">Panicum virgatum</name>
    <name type="common">Blackwell switchgrass</name>
    <dbReference type="NCBI Taxonomy" id="38727"/>
    <lineage>
        <taxon>Eukaryota</taxon>
        <taxon>Viridiplantae</taxon>
        <taxon>Streptophyta</taxon>
        <taxon>Embryophyta</taxon>
        <taxon>Tracheophyta</taxon>
        <taxon>Spermatophyta</taxon>
        <taxon>Magnoliopsida</taxon>
        <taxon>Liliopsida</taxon>
        <taxon>Poales</taxon>
        <taxon>Poaceae</taxon>
        <taxon>PACMAD clade</taxon>
        <taxon>Panicoideae</taxon>
        <taxon>Panicodae</taxon>
        <taxon>Paniceae</taxon>
        <taxon>Panicinae</taxon>
        <taxon>Panicum</taxon>
        <taxon>Panicum sect. Hiantes</taxon>
    </lineage>
</organism>